<dbReference type="Proteomes" id="UP000250235">
    <property type="component" value="Unassembled WGS sequence"/>
</dbReference>
<evidence type="ECO:0000313" key="3">
    <source>
        <dbReference type="Proteomes" id="UP000250235"/>
    </source>
</evidence>
<proteinExistence type="predicted"/>
<accession>A0A2Z7D5Q3</accession>
<reference evidence="2 3" key="1">
    <citation type="journal article" date="2015" name="Proc. Natl. Acad. Sci. U.S.A.">
        <title>The resurrection genome of Boea hygrometrica: A blueprint for survival of dehydration.</title>
        <authorList>
            <person name="Xiao L."/>
            <person name="Yang G."/>
            <person name="Zhang L."/>
            <person name="Yang X."/>
            <person name="Zhao S."/>
            <person name="Ji Z."/>
            <person name="Zhou Q."/>
            <person name="Hu M."/>
            <person name="Wang Y."/>
            <person name="Chen M."/>
            <person name="Xu Y."/>
            <person name="Jin H."/>
            <person name="Xiao X."/>
            <person name="Hu G."/>
            <person name="Bao F."/>
            <person name="Hu Y."/>
            <person name="Wan P."/>
            <person name="Li L."/>
            <person name="Deng X."/>
            <person name="Kuang T."/>
            <person name="Xiang C."/>
            <person name="Zhu J.K."/>
            <person name="Oliver M.J."/>
            <person name="He Y."/>
        </authorList>
    </citation>
    <scope>NUCLEOTIDE SEQUENCE [LARGE SCALE GENOMIC DNA]</scope>
    <source>
        <strain evidence="3">cv. XS01</strain>
    </source>
</reference>
<keyword evidence="3" id="KW-1185">Reference proteome</keyword>
<gene>
    <name evidence="2" type="ORF">F511_20303</name>
</gene>
<evidence type="ECO:0000256" key="1">
    <source>
        <dbReference type="SAM" id="MobiDB-lite"/>
    </source>
</evidence>
<name>A0A2Z7D5Q3_9LAMI</name>
<organism evidence="2 3">
    <name type="scientific">Dorcoceras hygrometricum</name>
    <dbReference type="NCBI Taxonomy" id="472368"/>
    <lineage>
        <taxon>Eukaryota</taxon>
        <taxon>Viridiplantae</taxon>
        <taxon>Streptophyta</taxon>
        <taxon>Embryophyta</taxon>
        <taxon>Tracheophyta</taxon>
        <taxon>Spermatophyta</taxon>
        <taxon>Magnoliopsida</taxon>
        <taxon>eudicotyledons</taxon>
        <taxon>Gunneridae</taxon>
        <taxon>Pentapetalae</taxon>
        <taxon>asterids</taxon>
        <taxon>lamiids</taxon>
        <taxon>Lamiales</taxon>
        <taxon>Gesneriaceae</taxon>
        <taxon>Didymocarpoideae</taxon>
        <taxon>Trichosporeae</taxon>
        <taxon>Loxocarpinae</taxon>
        <taxon>Dorcoceras</taxon>
    </lineage>
</organism>
<sequence length="200" mass="21178">MYMSMIICLSSCAPHGFEFFCMASIHGLLVGSGLVVKWFMLVLGVACRDVNVGQLSCSVFQRLAIGPDLLTCAECSRIVFSIPDFTVALWLDRKHEAAVCACISSGAGHIAGRGASPAGGAPGARTDSPRKTDRSKADQSTSGGGRRREAAAAAAAWEERERERGGRALGCDIVVLVINEKPVEVKLVPAEAATSHRFDL</sequence>
<protein>
    <submittedName>
        <fullName evidence="2">Uncharacterized protein</fullName>
    </submittedName>
</protein>
<evidence type="ECO:0000313" key="2">
    <source>
        <dbReference type="EMBL" id="KZV52446.1"/>
    </source>
</evidence>
<dbReference type="EMBL" id="KQ991061">
    <property type="protein sequence ID" value="KZV52446.1"/>
    <property type="molecule type" value="Genomic_DNA"/>
</dbReference>
<feature type="region of interest" description="Disordered" evidence="1">
    <location>
        <begin position="113"/>
        <end position="159"/>
    </location>
</feature>
<feature type="compositionally biased region" description="Basic and acidic residues" evidence="1">
    <location>
        <begin position="127"/>
        <end position="137"/>
    </location>
</feature>
<feature type="compositionally biased region" description="Low complexity" evidence="1">
    <location>
        <begin position="113"/>
        <end position="125"/>
    </location>
</feature>
<dbReference type="AlphaFoldDB" id="A0A2Z7D5Q3"/>